<evidence type="ECO:0000313" key="2">
    <source>
        <dbReference type="Proteomes" id="UP000295274"/>
    </source>
</evidence>
<dbReference type="AlphaFoldDB" id="A0A4R7D9T9"/>
<reference evidence="1 2" key="1">
    <citation type="submission" date="2019-03" db="EMBL/GenBank/DDBJ databases">
        <title>Genomic Encyclopedia of Type Strains, Phase III (KMG-III): the genomes of soil and plant-associated and newly described type strains.</title>
        <authorList>
            <person name="Whitman W."/>
        </authorList>
    </citation>
    <scope>NUCLEOTIDE SEQUENCE [LARGE SCALE GENOMIC DNA]</scope>
    <source>
        <strain evidence="1 2">CECT 8455</strain>
    </source>
</reference>
<accession>A0A4R7D9T9</accession>
<comment type="caution">
    <text evidence="1">The sequence shown here is derived from an EMBL/GenBank/DDBJ whole genome shotgun (WGS) entry which is preliminary data.</text>
</comment>
<name>A0A4R7D9T9_9FLAO</name>
<gene>
    <name evidence="1" type="ORF">DFQ03_1511</name>
</gene>
<protein>
    <submittedName>
        <fullName evidence="1">Uncharacterized protein</fullName>
    </submittedName>
</protein>
<dbReference type="Proteomes" id="UP000295274">
    <property type="component" value="Unassembled WGS sequence"/>
</dbReference>
<sequence>MINKTYDEAINNAIAKQYPEYHTGLIKVLDDFEKELISKKVITDGTHENYVNLLNEISNDSTYEIVSDYALGDSLKINSKRYNYELINIMKTVPLINYRNKAQAKSIVFNQRASEITAKKREFFRSDYASLLLEVYDKKDLRLPTIRTQLYRFLDPNTDYILYTYIGKPTSKQ</sequence>
<proteinExistence type="predicted"/>
<evidence type="ECO:0000313" key="1">
    <source>
        <dbReference type="EMBL" id="TDS17021.1"/>
    </source>
</evidence>
<keyword evidence="2" id="KW-1185">Reference proteome</keyword>
<dbReference type="EMBL" id="SNZW01000013">
    <property type="protein sequence ID" value="TDS17021.1"/>
    <property type="molecule type" value="Genomic_DNA"/>
</dbReference>
<dbReference type="RefSeq" id="WP_208295896.1">
    <property type="nucleotide sequence ID" value="NZ_SNZW01000013.1"/>
</dbReference>
<organism evidence="1 2">
    <name type="scientific">Maribacter caenipelagi</name>
    <dbReference type="NCBI Taxonomy" id="1447781"/>
    <lineage>
        <taxon>Bacteria</taxon>
        <taxon>Pseudomonadati</taxon>
        <taxon>Bacteroidota</taxon>
        <taxon>Flavobacteriia</taxon>
        <taxon>Flavobacteriales</taxon>
        <taxon>Flavobacteriaceae</taxon>
        <taxon>Maribacter</taxon>
    </lineage>
</organism>